<evidence type="ECO:0000256" key="3">
    <source>
        <dbReference type="PROSITE-ProRule" id="PRU00023"/>
    </source>
</evidence>
<sequence length="493" mass="54490">FQEAEKLNCLISQARKKGFKKTVNKENCNWRDWEGRTPLTVAASGGLRPSSKCHLKCAELLLQLGADLNAADLEGNTPLHLASAAGNTEFVELFLRYGASRDERNFSDATPLNAAETKGHSEVVAVLARAETPNVGEDKMTTAATLEEAASEGDIKLVVRKGKLFRYYSDTRSDNDSGSGSDIENNPSVSASWRSSAGHKFRDYYEHQRAASSSITTLFKELQKLTQPDPSNRASVGDSPADLQTLAHDVIRGDFGRVRRLATRQLVTSADAARRTVLMLAADAPETPVHTEKCILYLFELGANPKAADANGDTAAHLAARRDHLRLLTLLSFDEKWLRNNNGATPLMEAARTGSWKCAKHLLHLLRQWSFNESTEHRNSKRSRLLGLMNPRVGRRRTWRGSAATQSWPATSSVPMRLQLSSCAQISRSPLQEEADRQKLQRLAEAGDSARLRRAATHDSCDLPDRNGYTALMWAAQNSSCVDEALWKQLVQL</sequence>
<dbReference type="Gene3D" id="1.25.40.20">
    <property type="entry name" value="Ankyrin repeat-containing domain"/>
    <property type="match status" value="3"/>
</dbReference>
<proteinExistence type="predicted"/>
<feature type="repeat" description="ANK" evidence="3">
    <location>
        <begin position="74"/>
        <end position="106"/>
    </location>
</feature>
<dbReference type="InterPro" id="IPR036770">
    <property type="entry name" value="Ankyrin_rpt-contain_sf"/>
</dbReference>
<protein>
    <submittedName>
        <fullName evidence="6">ANK_REP_REGION domain-containing protein</fullName>
    </submittedName>
</protein>
<dbReference type="Proteomes" id="UP000095280">
    <property type="component" value="Unplaced"/>
</dbReference>
<evidence type="ECO:0000313" key="5">
    <source>
        <dbReference type="Proteomes" id="UP000095280"/>
    </source>
</evidence>
<dbReference type="SMART" id="SM00248">
    <property type="entry name" value="ANK"/>
    <property type="match status" value="6"/>
</dbReference>
<dbReference type="PANTHER" id="PTHR24201">
    <property type="entry name" value="ANK_REP_REGION DOMAIN-CONTAINING PROTEIN"/>
    <property type="match status" value="1"/>
</dbReference>
<feature type="compositionally biased region" description="Polar residues" evidence="4">
    <location>
        <begin position="176"/>
        <end position="193"/>
    </location>
</feature>
<dbReference type="InterPro" id="IPR002110">
    <property type="entry name" value="Ankyrin_rpt"/>
</dbReference>
<feature type="repeat" description="ANK" evidence="3">
    <location>
        <begin position="34"/>
        <end position="73"/>
    </location>
</feature>
<dbReference type="InterPro" id="IPR050776">
    <property type="entry name" value="Ank_Repeat/CDKN_Inhibitor"/>
</dbReference>
<keyword evidence="5" id="KW-1185">Reference proteome</keyword>
<dbReference type="WBParaSite" id="maker-uti_cns_0001078-snap-gene-1.11-mRNA-1">
    <property type="protein sequence ID" value="maker-uti_cns_0001078-snap-gene-1.11-mRNA-1"/>
    <property type="gene ID" value="maker-uti_cns_0001078-snap-gene-1.11"/>
</dbReference>
<dbReference type="PROSITE" id="PS50297">
    <property type="entry name" value="ANK_REP_REGION"/>
    <property type="match status" value="2"/>
</dbReference>
<evidence type="ECO:0000256" key="4">
    <source>
        <dbReference type="SAM" id="MobiDB-lite"/>
    </source>
</evidence>
<feature type="region of interest" description="Disordered" evidence="4">
    <location>
        <begin position="170"/>
        <end position="193"/>
    </location>
</feature>
<keyword evidence="2 3" id="KW-0040">ANK repeat</keyword>
<accession>A0A1I8G7A2</accession>
<dbReference type="SUPFAM" id="SSF48403">
    <property type="entry name" value="Ankyrin repeat"/>
    <property type="match status" value="1"/>
</dbReference>
<dbReference type="Pfam" id="PF12796">
    <property type="entry name" value="Ank_2"/>
    <property type="match status" value="2"/>
</dbReference>
<reference evidence="6" key="1">
    <citation type="submission" date="2016-11" db="UniProtKB">
        <authorList>
            <consortium name="WormBaseParasite"/>
        </authorList>
    </citation>
    <scope>IDENTIFICATION</scope>
</reference>
<evidence type="ECO:0000313" key="6">
    <source>
        <dbReference type="WBParaSite" id="maker-uti_cns_0001078-snap-gene-1.11-mRNA-1"/>
    </source>
</evidence>
<name>A0A1I8G7A2_9PLAT</name>
<keyword evidence="1" id="KW-0677">Repeat</keyword>
<dbReference type="PROSITE" id="PS50088">
    <property type="entry name" value="ANK_REPEAT"/>
    <property type="match status" value="2"/>
</dbReference>
<dbReference type="AlphaFoldDB" id="A0A1I8G7A2"/>
<evidence type="ECO:0000256" key="2">
    <source>
        <dbReference type="ARBA" id="ARBA00023043"/>
    </source>
</evidence>
<evidence type="ECO:0000256" key="1">
    <source>
        <dbReference type="ARBA" id="ARBA00022737"/>
    </source>
</evidence>
<organism evidence="5 6">
    <name type="scientific">Macrostomum lignano</name>
    <dbReference type="NCBI Taxonomy" id="282301"/>
    <lineage>
        <taxon>Eukaryota</taxon>
        <taxon>Metazoa</taxon>
        <taxon>Spiralia</taxon>
        <taxon>Lophotrochozoa</taxon>
        <taxon>Platyhelminthes</taxon>
        <taxon>Rhabditophora</taxon>
        <taxon>Macrostomorpha</taxon>
        <taxon>Macrostomida</taxon>
        <taxon>Macrostomidae</taxon>
        <taxon>Macrostomum</taxon>
    </lineage>
</organism>